<reference evidence="4" key="1">
    <citation type="submission" date="2023-10" db="EMBL/GenBank/DDBJ databases">
        <title>Development of a sustainable strategy for remediation of hydrocarbon-contaminated territories based on the waste exchange concept.</title>
        <authorList>
            <person name="Krivoruchko A."/>
        </authorList>
    </citation>
    <scope>NUCLEOTIDE SEQUENCE</scope>
    <source>
        <strain evidence="4">IEGM 1175</strain>
    </source>
</reference>
<evidence type="ECO:0000313" key="4">
    <source>
        <dbReference type="EMBL" id="MDV6298708.1"/>
    </source>
</evidence>
<dbReference type="PANTHER" id="PTHR43767">
    <property type="entry name" value="LONG-CHAIN-FATTY-ACID--COA LIGASE"/>
    <property type="match status" value="1"/>
</dbReference>
<dbReference type="InterPro" id="IPR000873">
    <property type="entry name" value="AMP-dep_synth/lig_dom"/>
</dbReference>
<dbReference type="Gene3D" id="3.30.300.30">
    <property type="match status" value="1"/>
</dbReference>
<dbReference type="CDD" id="cd05936">
    <property type="entry name" value="FC-FACS_FadD_like"/>
    <property type="match status" value="1"/>
</dbReference>
<dbReference type="InterPro" id="IPR020845">
    <property type="entry name" value="AMP-binding_CS"/>
</dbReference>
<comment type="caution">
    <text evidence="4">The sequence shown here is derived from an EMBL/GenBank/DDBJ whole genome shotgun (WGS) entry which is preliminary data.</text>
</comment>
<dbReference type="InterPro" id="IPR050237">
    <property type="entry name" value="ATP-dep_AMP-bd_enzyme"/>
</dbReference>
<evidence type="ECO:0000313" key="5">
    <source>
        <dbReference type="Proteomes" id="UP001185873"/>
    </source>
</evidence>
<protein>
    <submittedName>
        <fullName evidence="4">Long-chain-fatty-acid--CoA ligase</fullName>
    </submittedName>
</protein>
<feature type="domain" description="AMP-binding enzyme C-terminal" evidence="3">
    <location>
        <begin position="482"/>
        <end position="557"/>
    </location>
</feature>
<feature type="domain" description="AMP-dependent synthetase/ligase" evidence="2">
    <location>
        <begin position="39"/>
        <end position="432"/>
    </location>
</feature>
<dbReference type="SUPFAM" id="SSF56801">
    <property type="entry name" value="Acetyl-CoA synthetase-like"/>
    <property type="match status" value="1"/>
</dbReference>
<evidence type="ECO:0000256" key="1">
    <source>
        <dbReference type="SAM" id="MobiDB-lite"/>
    </source>
</evidence>
<dbReference type="Proteomes" id="UP001185873">
    <property type="component" value="Unassembled WGS sequence"/>
</dbReference>
<dbReference type="PROSITE" id="PS00455">
    <property type="entry name" value="AMP_BINDING"/>
    <property type="match status" value="1"/>
</dbReference>
<dbReference type="Gene3D" id="3.40.50.12780">
    <property type="entry name" value="N-terminal domain of ligase-like"/>
    <property type="match status" value="1"/>
</dbReference>
<keyword evidence="4" id="KW-0436">Ligase</keyword>
<proteinExistence type="predicted"/>
<sequence>MTTHAGDTPESTGRPWTVHYTPGTTQDLDYGTTTLIDQFDDAVSTYSSRPATEFFGRLTAYADLGRRVRRAAEGLRRLGVDRGDRVAVLLPNCPQGVAVFYAALRIGAIVVEHNPLYTADELEAPFADHGAKVVVTWNVVAPVVRDLADRPGTAIEHIISVDLLDELPAVKRLALKHLPVPSLRASRDKLSRPAPGTLDWAGLETGAELDFSYPRPAAEDPALILYTSGTTGTPKGAVLTHANLVANAKMGQAWVPGLEFGRERFLASLPMFHAYGVTLCVVIGIAVGARLQLVPTPDMDLIMPIMKKDLPTFIPAVPPIYTKILEEAEKRKFPLHGIRHSLSGAMSLPAELIERWESATGGLLVEGYGMTETSPITVGNPMSTARRAGSIGVPFPDTDIRVADKDDPSVDAPAGEPGELLVKGPQVFPGYWGNEKATAETFHNGWIRTGDVVVQDSDGFLHVVDRIKEMIVTGGFNVYPSEVEAVLRTAPGVADCAVVGRPSSDGGEKVIAAVVPEPGATLDPDALRAHCKGSLAGYKVPREFVELDELPTNPMGKVLRKKVAQQINP</sequence>
<feature type="region of interest" description="Disordered" evidence="1">
    <location>
        <begin position="1"/>
        <end position="20"/>
    </location>
</feature>
<organism evidence="4 5">
    <name type="scientific">Dietzia maris</name>
    <dbReference type="NCBI Taxonomy" id="37915"/>
    <lineage>
        <taxon>Bacteria</taxon>
        <taxon>Bacillati</taxon>
        <taxon>Actinomycetota</taxon>
        <taxon>Actinomycetes</taxon>
        <taxon>Mycobacteriales</taxon>
        <taxon>Dietziaceae</taxon>
        <taxon>Dietzia</taxon>
    </lineage>
</organism>
<dbReference type="EMBL" id="JAWLKJ010000001">
    <property type="protein sequence ID" value="MDV6298708.1"/>
    <property type="molecule type" value="Genomic_DNA"/>
</dbReference>
<evidence type="ECO:0000259" key="2">
    <source>
        <dbReference type="Pfam" id="PF00501"/>
    </source>
</evidence>
<feature type="compositionally biased region" description="Polar residues" evidence="1">
    <location>
        <begin position="1"/>
        <end position="11"/>
    </location>
</feature>
<dbReference type="NCBIfam" id="NF004114">
    <property type="entry name" value="PRK05605.1"/>
    <property type="match status" value="1"/>
</dbReference>
<dbReference type="AlphaFoldDB" id="A0AAE4U6X1"/>
<evidence type="ECO:0000259" key="3">
    <source>
        <dbReference type="Pfam" id="PF13193"/>
    </source>
</evidence>
<name>A0AAE4U6X1_9ACTN</name>
<accession>A0AAE4U6X1</accession>
<dbReference type="InterPro" id="IPR042099">
    <property type="entry name" value="ANL_N_sf"/>
</dbReference>
<gene>
    <name evidence="4" type="ORF">R3P82_06235</name>
</gene>
<dbReference type="RefSeq" id="WP_317469080.1">
    <property type="nucleotide sequence ID" value="NZ_JAWLKJ010000001.1"/>
</dbReference>
<dbReference type="Pfam" id="PF00501">
    <property type="entry name" value="AMP-binding"/>
    <property type="match status" value="1"/>
</dbReference>
<dbReference type="InterPro" id="IPR045851">
    <property type="entry name" value="AMP-bd_C_sf"/>
</dbReference>
<dbReference type="GO" id="GO:0016878">
    <property type="term" value="F:acid-thiol ligase activity"/>
    <property type="evidence" value="ECO:0007669"/>
    <property type="project" value="UniProtKB-ARBA"/>
</dbReference>
<dbReference type="InterPro" id="IPR025110">
    <property type="entry name" value="AMP-bd_C"/>
</dbReference>
<dbReference type="Pfam" id="PF13193">
    <property type="entry name" value="AMP-binding_C"/>
    <property type="match status" value="1"/>
</dbReference>
<dbReference type="PANTHER" id="PTHR43767:SF1">
    <property type="entry name" value="NONRIBOSOMAL PEPTIDE SYNTHASE PES1 (EUROFUNG)-RELATED"/>
    <property type="match status" value="1"/>
</dbReference>